<dbReference type="EMBL" id="AFRZ01000001">
    <property type="protein sequence ID" value="EHP29748.1"/>
    <property type="molecule type" value="Genomic_DNA"/>
</dbReference>
<dbReference type="OrthoDB" id="9802771at2"/>
<dbReference type="PATRIC" id="fig|929558.5.peg.1216"/>
<dbReference type="AlphaFoldDB" id="B6BGW4"/>
<proteinExistence type="predicted"/>
<dbReference type="GO" id="GO:0070221">
    <property type="term" value="P:sulfide oxidation, using sulfide:quinone oxidoreductase"/>
    <property type="evidence" value="ECO:0007669"/>
    <property type="project" value="TreeGrafter"/>
</dbReference>
<dbReference type="InterPro" id="IPR015904">
    <property type="entry name" value="Sulphide_quinone_reductase"/>
</dbReference>
<name>B6BGW4_SULGG</name>
<organism evidence="2 3">
    <name type="scientific">Sulfurimonas gotlandica (strain DSM 19862 / JCM 16533 / GD1)</name>
    <dbReference type="NCBI Taxonomy" id="929558"/>
    <lineage>
        <taxon>Bacteria</taxon>
        <taxon>Pseudomonadati</taxon>
        <taxon>Campylobacterota</taxon>
        <taxon>Epsilonproteobacteria</taxon>
        <taxon>Campylobacterales</taxon>
        <taxon>Sulfurimonadaceae</taxon>
        <taxon>Sulfurimonas</taxon>
    </lineage>
</organism>
<accession>H1FZD4</accession>
<dbReference type="RefSeq" id="WP_008336692.1">
    <property type="nucleotide sequence ID" value="NZ_AFRZ01000001.1"/>
</dbReference>
<dbReference type="Gene3D" id="3.50.50.60">
    <property type="entry name" value="FAD/NAD(P)-binding domain"/>
    <property type="match status" value="2"/>
</dbReference>
<dbReference type="InterPro" id="IPR036188">
    <property type="entry name" value="FAD/NAD-bd_sf"/>
</dbReference>
<dbReference type="InterPro" id="IPR023753">
    <property type="entry name" value="FAD/NAD-binding_dom"/>
</dbReference>
<feature type="domain" description="FAD/NAD(P)-binding" evidence="1">
    <location>
        <begin position="58"/>
        <end position="175"/>
    </location>
</feature>
<dbReference type="STRING" id="929558.SMGD1_1224"/>
<dbReference type="HOGENOM" id="CLU_030742_2_0_7"/>
<evidence type="ECO:0000259" key="1">
    <source>
        <dbReference type="Pfam" id="PF07992"/>
    </source>
</evidence>
<sequence length="496" mass="53603">MKKNAILEEILNEVDKHPEIMSRREAMKYLTVSPLAASILASATVGAASASASSAKGKIVIVGGGLAGMSTAARLNNTLSNADITVIEPDPISVSYQPGQTLVGAGLWDLSDITYKRDDFLPSGVKLIKGSVTAFNPENNSVTVDGSKEVSYDQMIIATGLMLNYGAVKGLDGVITSSGKDNAAVKNSGIGKDGLHSIYFQDGASATWKGIEELVAKAKAHKGPEKLQAVFTHPNTPIKCGGAPKKIMYLTNARLEEAGVRDKVELTFYPNGGGMFGIKDYHTAIVQQFKDRGFKWHYKHNLVEVDQASKIAVFDHHWEEKGAFDDDLGEYKMVVKHERVEVPYDFMHVTPPMKAPDVVGSSAVGSGKGWVPVNKETLQHVKFQNVWCLGDVAAVPMGKTGGSARKQYKVVVDNLIATMEGKSLPSKYDGYTVCPLITSIGTVMLAEFNWASKKPGSGVNAASFPLDPTKERWIWWLLKVYALKPMTIHGMLAGRA</sequence>
<comment type="caution">
    <text evidence="2">The sequence shown here is derived from an EMBL/GenBank/DDBJ whole genome shotgun (WGS) entry which is preliminary data.</text>
</comment>
<dbReference type="Proteomes" id="UP000006431">
    <property type="component" value="Unassembled WGS sequence"/>
</dbReference>
<evidence type="ECO:0000313" key="3">
    <source>
        <dbReference type="Proteomes" id="UP000006431"/>
    </source>
</evidence>
<dbReference type="Pfam" id="PF07992">
    <property type="entry name" value="Pyr_redox_2"/>
    <property type="match status" value="1"/>
</dbReference>
<dbReference type="eggNOG" id="COG0446">
    <property type="taxonomic scope" value="Bacteria"/>
</dbReference>
<dbReference type="GO" id="GO:0071949">
    <property type="term" value="F:FAD binding"/>
    <property type="evidence" value="ECO:0007669"/>
    <property type="project" value="TreeGrafter"/>
</dbReference>
<reference evidence="2 3" key="1">
    <citation type="journal article" date="2012" name="Proc. Natl. Acad. Sci. U.S.A.">
        <title>Genome and physiology of a model Epsilonproteobacterium responsible for sulfide detoxification in marine oxygen depletion zones.</title>
        <authorList>
            <person name="Grote J."/>
            <person name="Schott T."/>
            <person name="Bruckner C.G."/>
            <person name="Glockner F.O."/>
            <person name="Jost G."/>
            <person name="Teeling H."/>
            <person name="Labrenz M."/>
            <person name="Jurgens K."/>
        </authorList>
    </citation>
    <scope>NUCLEOTIDE SEQUENCE [LARGE SCALE GENOMIC DNA]</scope>
    <source>
        <strain evidence="2 3">GD1</strain>
    </source>
</reference>
<dbReference type="PANTHER" id="PTHR10632:SF2">
    <property type="entry name" value="SULFIDE:QUINONE OXIDOREDUCTASE, MITOCHONDRIAL"/>
    <property type="match status" value="1"/>
</dbReference>
<accession>B6BGW4</accession>
<evidence type="ECO:0000313" key="2">
    <source>
        <dbReference type="EMBL" id="EHP29748.1"/>
    </source>
</evidence>
<dbReference type="PANTHER" id="PTHR10632">
    <property type="entry name" value="SULFIDE:QUINONE OXIDOREDUCTASE"/>
    <property type="match status" value="1"/>
</dbReference>
<protein>
    <submittedName>
        <fullName evidence="2">Sulfide:quinone oxidoreductase</fullName>
    </submittedName>
</protein>
<dbReference type="GO" id="GO:0070224">
    <property type="term" value="F:sulfide:quinone oxidoreductase activity"/>
    <property type="evidence" value="ECO:0007669"/>
    <property type="project" value="TreeGrafter"/>
</dbReference>
<gene>
    <name evidence="2" type="primary">sqr3</name>
    <name evidence="2" type="ORF">SMGD1_1224</name>
</gene>
<keyword evidence="3" id="KW-1185">Reference proteome</keyword>
<dbReference type="SUPFAM" id="SSF51905">
    <property type="entry name" value="FAD/NAD(P)-binding domain"/>
    <property type="match status" value="2"/>
</dbReference>